<dbReference type="GO" id="GO:0016491">
    <property type="term" value="F:oxidoreductase activity"/>
    <property type="evidence" value="ECO:0007669"/>
    <property type="project" value="UniProtKB-KW"/>
</dbReference>
<keyword evidence="1" id="KW-0521">NADP</keyword>
<dbReference type="Gene3D" id="3.40.50.720">
    <property type="entry name" value="NAD(P)-binding Rossmann-like Domain"/>
    <property type="match status" value="1"/>
</dbReference>
<evidence type="ECO:0000256" key="2">
    <source>
        <dbReference type="ARBA" id="ARBA00023002"/>
    </source>
</evidence>
<dbReference type="Proteomes" id="UP000007963">
    <property type="component" value="Unassembled WGS sequence"/>
</dbReference>
<reference evidence="5" key="1">
    <citation type="submission" date="2005-09" db="EMBL/GenBank/DDBJ databases">
        <title>Annotation of the Aspergillus terreus NIH2624 genome.</title>
        <authorList>
            <person name="Birren B.W."/>
            <person name="Lander E.S."/>
            <person name="Galagan J.E."/>
            <person name="Nusbaum C."/>
            <person name="Devon K."/>
            <person name="Henn M."/>
            <person name="Ma L.-J."/>
            <person name="Jaffe D.B."/>
            <person name="Butler J."/>
            <person name="Alvarez P."/>
            <person name="Gnerre S."/>
            <person name="Grabherr M."/>
            <person name="Kleber M."/>
            <person name="Mauceli E.W."/>
            <person name="Brockman W."/>
            <person name="Rounsley S."/>
            <person name="Young S.K."/>
            <person name="LaButti K."/>
            <person name="Pushparaj V."/>
            <person name="DeCaprio D."/>
            <person name="Crawford M."/>
            <person name="Koehrsen M."/>
            <person name="Engels R."/>
            <person name="Montgomery P."/>
            <person name="Pearson M."/>
            <person name="Howarth C."/>
            <person name="Larson L."/>
            <person name="Luoma S."/>
            <person name="White J."/>
            <person name="Alvarado L."/>
            <person name="Kodira C.D."/>
            <person name="Zeng Q."/>
            <person name="Oleary S."/>
            <person name="Yandava C."/>
            <person name="Denning D.W."/>
            <person name="Nierman W.C."/>
            <person name="Milne T."/>
            <person name="Madden K."/>
        </authorList>
    </citation>
    <scope>NUCLEOTIDE SEQUENCE [LARGE SCALE GENOMIC DNA]</scope>
    <source>
        <strain evidence="5">NIH 2624 / FGSC A1156</strain>
    </source>
</reference>
<gene>
    <name evidence="4" type="ORF">ATEG_03871</name>
</gene>
<protein>
    <recommendedName>
        <fullName evidence="3">NmrA-like domain-containing protein</fullName>
    </recommendedName>
</protein>
<evidence type="ECO:0000259" key="3">
    <source>
        <dbReference type="Pfam" id="PF05368"/>
    </source>
</evidence>
<dbReference type="EMBL" id="CH476598">
    <property type="protein sequence ID" value="EAU35673.1"/>
    <property type="molecule type" value="Genomic_DNA"/>
</dbReference>
<dbReference type="OrthoDB" id="10000533at2759"/>
<dbReference type="eggNOG" id="ENOG502RZ8I">
    <property type="taxonomic scope" value="Eukaryota"/>
</dbReference>
<dbReference type="SUPFAM" id="SSF51735">
    <property type="entry name" value="NAD(P)-binding Rossmann-fold domains"/>
    <property type="match status" value="1"/>
</dbReference>
<dbReference type="VEuPathDB" id="FungiDB:ATEG_03871"/>
<dbReference type="InterPro" id="IPR036291">
    <property type="entry name" value="NAD(P)-bd_dom_sf"/>
</dbReference>
<proteinExistence type="predicted"/>
<dbReference type="OMA" id="KYWAEPS"/>
<dbReference type="RefSeq" id="XP_001213049.1">
    <property type="nucleotide sequence ID" value="XM_001213049.1"/>
</dbReference>
<dbReference type="GeneID" id="4318746"/>
<feature type="domain" description="NmrA-like" evidence="3">
    <location>
        <begin position="2"/>
        <end position="254"/>
    </location>
</feature>
<dbReference type="CDD" id="cd05259">
    <property type="entry name" value="PCBER_SDR_a"/>
    <property type="match status" value="1"/>
</dbReference>
<dbReference type="Gene3D" id="3.90.25.10">
    <property type="entry name" value="UDP-galactose 4-epimerase, domain 1"/>
    <property type="match status" value="1"/>
</dbReference>
<dbReference type="InterPro" id="IPR008030">
    <property type="entry name" value="NmrA-like"/>
</dbReference>
<dbReference type="PANTHER" id="PTHR47706:SF2">
    <property type="entry name" value="ISOFLAVONE REDUCTASE FAMILY PROTEIN (AFU_ORTHOLOGUE AFUA_2G05290)"/>
    <property type="match status" value="1"/>
</dbReference>
<dbReference type="HOGENOM" id="CLU_044876_0_2_1"/>
<keyword evidence="2" id="KW-0560">Oxidoreductase</keyword>
<dbReference type="PANTHER" id="PTHR47706">
    <property type="entry name" value="NMRA-LIKE FAMILY PROTEIN"/>
    <property type="match status" value="1"/>
</dbReference>
<evidence type="ECO:0000256" key="1">
    <source>
        <dbReference type="ARBA" id="ARBA00022857"/>
    </source>
</evidence>
<evidence type="ECO:0000313" key="5">
    <source>
        <dbReference type="Proteomes" id="UP000007963"/>
    </source>
</evidence>
<dbReference type="InterPro" id="IPR045312">
    <property type="entry name" value="PCBER-like"/>
</dbReference>
<dbReference type="InterPro" id="IPR051609">
    <property type="entry name" value="NmrA/Isoflavone_reductase-like"/>
</dbReference>
<name>Q0CR13_ASPTN</name>
<evidence type="ECO:0000313" key="4">
    <source>
        <dbReference type="EMBL" id="EAU35673.1"/>
    </source>
</evidence>
<organism evidence="4 5">
    <name type="scientific">Aspergillus terreus (strain NIH 2624 / FGSC A1156)</name>
    <dbReference type="NCBI Taxonomy" id="341663"/>
    <lineage>
        <taxon>Eukaryota</taxon>
        <taxon>Fungi</taxon>
        <taxon>Dikarya</taxon>
        <taxon>Ascomycota</taxon>
        <taxon>Pezizomycotina</taxon>
        <taxon>Eurotiomycetes</taxon>
        <taxon>Eurotiomycetidae</taxon>
        <taxon>Eurotiales</taxon>
        <taxon>Aspergillaceae</taxon>
        <taxon>Aspergillus</taxon>
        <taxon>Aspergillus subgen. Circumdati</taxon>
    </lineage>
</organism>
<sequence>MKVAVAGGTGTIGASIVSALASRNHTPIILSRKNDQHSDGTTSTSPAGVLIRYVDYASKDSLVRALQGVSAAISALLIPGPEFVPYQINLLHAAEEAGCARFAPSEFALSLAAHHEVDLDHAKIVVWDEVKAAMARKTIDAALFPCGMFMNYLGIGAPRASEALAGFSEGPLMFHLNDPQGPWVEVPVQQDGSFPTLTMTDIRDVGRFVVAALEMEEPWGGRELGMAGDVIGLGEVIELCERYVGKKIEIRTFTQAQLDERLRGFDPSDILARLDCQYTMLCGRGGSVVKPVLNALCPHVHPTSVKDFLEKYWA</sequence>
<dbReference type="AlphaFoldDB" id="Q0CR13"/>
<accession>Q0CR13</accession>
<dbReference type="Pfam" id="PF05368">
    <property type="entry name" value="NmrA"/>
    <property type="match status" value="1"/>
</dbReference>